<dbReference type="AlphaFoldDB" id="A0A3N4HBC3"/>
<proteinExistence type="predicted"/>
<feature type="region of interest" description="Disordered" evidence="1">
    <location>
        <begin position="644"/>
        <end position="747"/>
    </location>
</feature>
<name>A0A3N4HBC3_ASCIM</name>
<feature type="compositionally biased region" description="Polar residues" evidence="1">
    <location>
        <begin position="596"/>
        <end position="607"/>
    </location>
</feature>
<evidence type="ECO:0000256" key="1">
    <source>
        <dbReference type="SAM" id="MobiDB-lite"/>
    </source>
</evidence>
<feature type="compositionally biased region" description="Polar residues" evidence="1">
    <location>
        <begin position="648"/>
        <end position="658"/>
    </location>
</feature>
<dbReference type="OrthoDB" id="3051324at2759"/>
<feature type="region of interest" description="Disordered" evidence="1">
    <location>
        <begin position="596"/>
        <end position="620"/>
    </location>
</feature>
<protein>
    <submittedName>
        <fullName evidence="2">Uncharacterized protein</fullName>
    </submittedName>
</protein>
<dbReference type="EMBL" id="ML119974">
    <property type="protein sequence ID" value="RPA71107.1"/>
    <property type="molecule type" value="Genomic_DNA"/>
</dbReference>
<feature type="compositionally biased region" description="Basic and acidic residues" evidence="1">
    <location>
        <begin position="731"/>
        <end position="747"/>
    </location>
</feature>
<evidence type="ECO:0000313" key="2">
    <source>
        <dbReference type="EMBL" id="RPA71107.1"/>
    </source>
</evidence>
<accession>A0A3N4HBC3</accession>
<feature type="compositionally biased region" description="Basic and acidic residues" evidence="1">
    <location>
        <begin position="688"/>
        <end position="701"/>
    </location>
</feature>
<feature type="compositionally biased region" description="Basic and acidic residues" evidence="1">
    <location>
        <begin position="608"/>
        <end position="619"/>
    </location>
</feature>
<feature type="compositionally biased region" description="Basic and acidic residues" evidence="1">
    <location>
        <begin position="711"/>
        <end position="722"/>
    </location>
</feature>
<sequence>MSGRFRSSGFQRRRRPGVLFPIPPPPWPQSVEYRPCWRPDQTVFDPEAAAKLPREQQNGFRADTWTDIPTVRFFKIDADELRGSALWMLKLLAHQDSTGQNQVSENANEPQQHNITILSESEIHITVRLSSGLQFTLTEAAGKPKTARIRSMRMMPSTPTPALLDTEPSLSSTTGADAWTFTPLTPSVSPSPSLNIHLTYQITTRPSSYGVLVSPSHTNLSLHPYRIRYIAFPPSPYLWFHSPAPYVPAFPAFPEHVPTPPTPRSTTAAHSLCLPQPPSSTHAAHLRNAHHLLLAASLLLEFESTPPHTFEDAFIASRLGNIQRDVEPGLWAGVPRRYGVGARTVVVESVAGPELPFGPWSRARCVRKWLWSVLTIASVGAEVVRGLAWLAWLVGEVGILEDSRCVFWNCGCNDAVYMRAVVKRNRPEEYEAYEEEAGLASRWVKATLNGFTLVQDEECKWQKSAEAMVTKQLNRGRAALHHIKDMYRHAQVGSINQLWKLYTTTVLSQFTYACEISAGISPDSERELDQFHREGVRFVMGVHCRTITTVLFKDFDTIDLSLRRSILALKYLQHAINAPHMQSTIEELLLQNKNSNAGGIGGTNHTPNGDKSKRQDGSEIPKSVAGIWKAQYIQLVRQRMERSETISRRFTTSGQGNSKTEDIRTQTRDRKEKISSESGKRMTVLPRMRSDGNRDSRRRETCGFGVSEMETLERGSTEEYVHPKNTRRRDKVYGNDDGSCKERSDGC</sequence>
<feature type="compositionally biased region" description="Basic and acidic residues" evidence="1">
    <location>
        <begin position="659"/>
        <end position="680"/>
    </location>
</feature>
<reference evidence="2 3" key="1">
    <citation type="journal article" date="2018" name="Nat. Ecol. Evol.">
        <title>Pezizomycetes genomes reveal the molecular basis of ectomycorrhizal truffle lifestyle.</title>
        <authorList>
            <person name="Murat C."/>
            <person name="Payen T."/>
            <person name="Noel B."/>
            <person name="Kuo A."/>
            <person name="Morin E."/>
            <person name="Chen J."/>
            <person name="Kohler A."/>
            <person name="Krizsan K."/>
            <person name="Balestrini R."/>
            <person name="Da Silva C."/>
            <person name="Montanini B."/>
            <person name="Hainaut M."/>
            <person name="Levati E."/>
            <person name="Barry K.W."/>
            <person name="Belfiori B."/>
            <person name="Cichocki N."/>
            <person name="Clum A."/>
            <person name="Dockter R.B."/>
            <person name="Fauchery L."/>
            <person name="Guy J."/>
            <person name="Iotti M."/>
            <person name="Le Tacon F."/>
            <person name="Lindquist E.A."/>
            <person name="Lipzen A."/>
            <person name="Malagnac F."/>
            <person name="Mello A."/>
            <person name="Molinier V."/>
            <person name="Miyauchi S."/>
            <person name="Poulain J."/>
            <person name="Riccioni C."/>
            <person name="Rubini A."/>
            <person name="Sitrit Y."/>
            <person name="Splivallo R."/>
            <person name="Traeger S."/>
            <person name="Wang M."/>
            <person name="Zifcakova L."/>
            <person name="Wipf D."/>
            <person name="Zambonelli A."/>
            <person name="Paolocci F."/>
            <person name="Nowrousian M."/>
            <person name="Ottonello S."/>
            <person name="Baldrian P."/>
            <person name="Spatafora J.W."/>
            <person name="Henrissat B."/>
            <person name="Nagy L.G."/>
            <person name="Aury J.M."/>
            <person name="Wincker P."/>
            <person name="Grigoriev I.V."/>
            <person name="Bonfante P."/>
            <person name="Martin F.M."/>
        </authorList>
    </citation>
    <scope>NUCLEOTIDE SEQUENCE [LARGE SCALE GENOMIC DNA]</scope>
    <source>
        <strain evidence="2 3">RN42</strain>
    </source>
</reference>
<gene>
    <name evidence="2" type="ORF">BJ508DRAFT_315917</name>
</gene>
<evidence type="ECO:0000313" key="3">
    <source>
        <dbReference type="Proteomes" id="UP000275078"/>
    </source>
</evidence>
<organism evidence="2 3">
    <name type="scientific">Ascobolus immersus RN42</name>
    <dbReference type="NCBI Taxonomy" id="1160509"/>
    <lineage>
        <taxon>Eukaryota</taxon>
        <taxon>Fungi</taxon>
        <taxon>Dikarya</taxon>
        <taxon>Ascomycota</taxon>
        <taxon>Pezizomycotina</taxon>
        <taxon>Pezizomycetes</taxon>
        <taxon>Pezizales</taxon>
        <taxon>Ascobolaceae</taxon>
        <taxon>Ascobolus</taxon>
    </lineage>
</organism>
<keyword evidence="3" id="KW-1185">Reference proteome</keyword>
<dbReference type="Proteomes" id="UP000275078">
    <property type="component" value="Unassembled WGS sequence"/>
</dbReference>